<keyword evidence="1" id="KW-0812">Transmembrane</keyword>
<evidence type="ECO:0008006" key="4">
    <source>
        <dbReference type="Google" id="ProtNLM"/>
    </source>
</evidence>
<evidence type="ECO:0000313" key="3">
    <source>
        <dbReference type="Proteomes" id="UP000297549"/>
    </source>
</evidence>
<dbReference type="OrthoDB" id="881075at2"/>
<dbReference type="Proteomes" id="UP000297549">
    <property type="component" value="Unassembled WGS sequence"/>
</dbReference>
<evidence type="ECO:0000313" key="2">
    <source>
        <dbReference type="EMBL" id="TGE25444.1"/>
    </source>
</evidence>
<feature type="transmembrane region" description="Helical" evidence="1">
    <location>
        <begin position="58"/>
        <end position="76"/>
    </location>
</feature>
<protein>
    <recommendedName>
        <fullName evidence="4">YcxB family protein</fullName>
    </recommendedName>
</protein>
<proteinExistence type="predicted"/>
<gene>
    <name evidence="2" type="ORF">E5K00_09720</name>
</gene>
<accession>A0A4Z0Q6Z3</accession>
<dbReference type="AlphaFoldDB" id="A0A4Z0Q6Z3"/>
<keyword evidence="1" id="KW-0472">Membrane</keyword>
<name>A0A4Z0Q6Z3_9BACT</name>
<comment type="caution">
    <text evidence="2">The sequence shown here is derived from an EMBL/GenBank/DDBJ whole genome shotgun (WGS) entry which is preliminary data.</text>
</comment>
<feature type="transmembrane region" description="Helical" evidence="1">
    <location>
        <begin position="29"/>
        <end position="46"/>
    </location>
</feature>
<organism evidence="2 3">
    <name type="scientific">Hymenobacter aquaticus</name>
    <dbReference type="NCBI Taxonomy" id="1867101"/>
    <lineage>
        <taxon>Bacteria</taxon>
        <taxon>Pseudomonadati</taxon>
        <taxon>Bacteroidota</taxon>
        <taxon>Cytophagia</taxon>
        <taxon>Cytophagales</taxon>
        <taxon>Hymenobacteraceae</taxon>
        <taxon>Hymenobacter</taxon>
    </lineage>
</organism>
<dbReference type="EMBL" id="SRLC01000001">
    <property type="protein sequence ID" value="TGE25444.1"/>
    <property type="molecule type" value="Genomic_DNA"/>
</dbReference>
<dbReference type="RefSeq" id="WP_135463022.1">
    <property type="nucleotide sequence ID" value="NZ_SRLC01000001.1"/>
</dbReference>
<keyword evidence="3" id="KW-1185">Reference proteome</keyword>
<sequence>MQPIVFADVRISYPEFQKINHRFALKQRWYRFLLLPLLVFAALWSVASGQDDPSTVPVLIGTGLAVSALALAYAVFNFNRSLKHQYQASPLLQATATYTLTDQGIQVDSPIWRGTTSWAAVLGYRKIDGWYYLAASAAAGFLLDPGCLRAPATVAEVDQLFRLHGLRSL</sequence>
<keyword evidence="1" id="KW-1133">Transmembrane helix</keyword>
<evidence type="ECO:0000256" key="1">
    <source>
        <dbReference type="SAM" id="Phobius"/>
    </source>
</evidence>
<reference evidence="2 3" key="1">
    <citation type="submission" date="2019-04" db="EMBL/GenBank/DDBJ databases">
        <authorList>
            <person name="Feng G."/>
            <person name="Zhang J."/>
            <person name="Zhu H."/>
        </authorList>
    </citation>
    <scope>NUCLEOTIDE SEQUENCE [LARGE SCALE GENOMIC DNA]</scope>
    <source>
        <strain evidence="2 3">JCM 31653</strain>
    </source>
</reference>